<name>A0AAF0C7E0_9GAMM</name>
<keyword evidence="1" id="KW-0472">Membrane</keyword>
<evidence type="ECO:0000313" key="3">
    <source>
        <dbReference type="Proteomes" id="UP000032352"/>
    </source>
</evidence>
<evidence type="ECO:0000313" key="2">
    <source>
        <dbReference type="EMBL" id="WDE03075.1"/>
    </source>
</evidence>
<dbReference type="AlphaFoldDB" id="A0AAF0C7E0"/>
<feature type="transmembrane region" description="Helical" evidence="1">
    <location>
        <begin position="300"/>
        <end position="322"/>
    </location>
</feature>
<dbReference type="PANTHER" id="PTHR13325">
    <property type="entry name" value="PROTEASE M50 MEMBRANE-BOUND TRANSCRIPTION FACTOR SITE 2 PROTEASE"/>
    <property type="match status" value="1"/>
</dbReference>
<evidence type="ECO:0000256" key="1">
    <source>
        <dbReference type="SAM" id="Phobius"/>
    </source>
</evidence>
<reference evidence="2 3" key="2">
    <citation type="journal article" date="2022" name="Mar. Drugs">
        <title>Bioassay-Guided Fractionation Leads to the Detection of Cholic Acid Generated by the Rare Thalassomonas sp.</title>
        <authorList>
            <person name="Pheiffer F."/>
            <person name="Schneider Y.K."/>
            <person name="Hansen E.H."/>
            <person name="Andersen J.H."/>
            <person name="Isaksson J."/>
            <person name="Busche T."/>
            <person name="R C."/>
            <person name="Kalinowski J."/>
            <person name="Zyl L.V."/>
            <person name="Trindade M."/>
        </authorList>
    </citation>
    <scope>NUCLEOTIDE SEQUENCE [LARGE SCALE GENOMIC DNA]</scope>
    <source>
        <strain evidence="2 3">XOM25</strain>
    </source>
</reference>
<feature type="transmembrane region" description="Helical" evidence="1">
    <location>
        <begin position="148"/>
        <end position="166"/>
    </location>
</feature>
<dbReference type="PANTHER" id="PTHR13325:SF3">
    <property type="entry name" value="MEMBRANE-BOUND TRANSCRIPTION FACTOR SITE-2 PROTEASE"/>
    <property type="match status" value="1"/>
</dbReference>
<dbReference type="GO" id="GO:0016020">
    <property type="term" value="C:membrane"/>
    <property type="evidence" value="ECO:0007669"/>
    <property type="project" value="InterPro"/>
</dbReference>
<dbReference type="GO" id="GO:0004222">
    <property type="term" value="F:metalloendopeptidase activity"/>
    <property type="evidence" value="ECO:0007669"/>
    <property type="project" value="InterPro"/>
</dbReference>
<keyword evidence="3" id="KW-1185">Reference proteome</keyword>
<dbReference type="GO" id="GO:0005737">
    <property type="term" value="C:cytoplasm"/>
    <property type="evidence" value="ECO:0007669"/>
    <property type="project" value="TreeGrafter"/>
</dbReference>
<dbReference type="Proteomes" id="UP000032352">
    <property type="component" value="Chromosome"/>
</dbReference>
<dbReference type="KEGG" id="tvd:SG34_016760"/>
<dbReference type="GO" id="GO:0031293">
    <property type="term" value="P:membrane protein intracellular domain proteolysis"/>
    <property type="evidence" value="ECO:0007669"/>
    <property type="project" value="TreeGrafter"/>
</dbReference>
<reference evidence="2 3" key="1">
    <citation type="journal article" date="2015" name="Genome Announc.">
        <title>Draft Genome Sequences of Marine Isolates of Thalassomonas viridans and Thalassomonas actiniarum.</title>
        <authorList>
            <person name="Olonade I."/>
            <person name="van Zyl L.J."/>
            <person name="Trindade M."/>
        </authorList>
    </citation>
    <scope>NUCLEOTIDE SEQUENCE [LARGE SCALE GENOMIC DNA]</scope>
    <source>
        <strain evidence="2 3">XOM25</strain>
    </source>
</reference>
<organism evidence="2 3">
    <name type="scientific">Thalassomonas viridans</name>
    <dbReference type="NCBI Taxonomy" id="137584"/>
    <lineage>
        <taxon>Bacteria</taxon>
        <taxon>Pseudomonadati</taxon>
        <taxon>Pseudomonadota</taxon>
        <taxon>Gammaproteobacteria</taxon>
        <taxon>Alteromonadales</taxon>
        <taxon>Colwelliaceae</taxon>
        <taxon>Thalassomonas</taxon>
    </lineage>
</organism>
<keyword evidence="1" id="KW-1133">Transmembrane helix</keyword>
<dbReference type="EMBL" id="CP059733">
    <property type="protein sequence ID" value="WDE03075.1"/>
    <property type="molecule type" value="Genomic_DNA"/>
</dbReference>
<accession>A0AAF0C7E0</accession>
<proteinExistence type="predicted"/>
<keyword evidence="1" id="KW-0812">Transmembrane</keyword>
<feature type="transmembrane region" description="Helical" evidence="1">
    <location>
        <begin position="334"/>
        <end position="353"/>
    </location>
</feature>
<dbReference type="RefSeq" id="WP_044840847.1">
    <property type="nucleotide sequence ID" value="NZ_CP059733.1"/>
</dbReference>
<evidence type="ECO:0008006" key="4">
    <source>
        <dbReference type="Google" id="ProtNLM"/>
    </source>
</evidence>
<sequence length="359" mass="41224">MNLALKKSINFYPLEQGLYHVYDASTSRHFKLGEQEVNWLKLLDGKTPVEVLRGLIPLEYFDKFINTVQRLDLLEGESEGESKKEPFSPLKIKVLNLDPSRFIDNSGNLPVYVRNFLNWCSLPLLVINLLMVALLVPQVENIRETLTFNTFTVFFYFFAILITGIVHEGAHALVAKSFNVKVPQVGMMLFFLHPSFYADVSGINLMSDRKKRIKVLIAGVQGNNLLMFLGLMLTFIPMGETALSYLLFFTAINFVLMFINLIPFVEYDGYYIFQELLGEPRFARNALVSQLTRQNKKIEYTAYFFISQLFQFILIVSMLVLIHDGVLLLWDAPWVDVLFLVLIVIAYPALMAFKIRSAK</sequence>
<feature type="transmembrane region" description="Helical" evidence="1">
    <location>
        <begin position="215"/>
        <end position="236"/>
    </location>
</feature>
<feature type="transmembrane region" description="Helical" evidence="1">
    <location>
        <begin position="242"/>
        <end position="265"/>
    </location>
</feature>
<dbReference type="InterPro" id="IPR001193">
    <property type="entry name" value="MBTPS2"/>
</dbReference>
<feature type="transmembrane region" description="Helical" evidence="1">
    <location>
        <begin position="116"/>
        <end position="136"/>
    </location>
</feature>
<protein>
    <recommendedName>
        <fullName evidence="4">Peptidase M50</fullName>
    </recommendedName>
</protein>
<gene>
    <name evidence="2" type="ORF">SG34_016760</name>
</gene>